<dbReference type="Proteomes" id="UP000268093">
    <property type="component" value="Unassembled WGS sequence"/>
</dbReference>
<dbReference type="Pfam" id="PF22466">
    <property type="entry name" value="PSF3_N"/>
    <property type="match status" value="1"/>
</dbReference>
<accession>A0A433D8G6</accession>
<dbReference type="GO" id="GO:0000811">
    <property type="term" value="C:GINS complex"/>
    <property type="evidence" value="ECO:0007669"/>
    <property type="project" value="UniProtKB-UniRule"/>
</dbReference>
<evidence type="ECO:0000256" key="5">
    <source>
        <dbReference type="ARBA" id="ARBA00023242"/>
    </source>
</evidence>
<dbReference type="Pfam" id="PF05916">
    <property type="entry name" value="Sld5"/>
    <property type="match status" value="1"/>
</dbReference>
<keyword evidence="10" id="KW-1185">Reference proteome</keyword>
<dbReference type="InterPro" id="IPR036224">
    <property type="entry name" value="GINS_bundle-like_dom_sf"/>
</dbReference>
<dbReference type="CDD" id="cd21693">
    <property type="entry name" value="GINS_B_Psf3"/>
    <property type="match status" value="1"/>
</dbReference>
<dbReference type="CDD" id="cd11713">
    <property type="entry name" value="GINS_A_psf3"/>
    <property type="match status" value="1"/>
</dbReference>
<feature type="domain" description="GINS subunit" evidence="7">
    <location>
        <begin position="73"/>
        <end position="152"/>
    </location>
</feature>
<evidence type="ECO:0000259" key="8">
    <source>
        <dbReference type="Pfam" id="PF22466"/>
    </source>
</evidence>
<evidence type="ECO:0000313" key="9">
    <source>
        <dbReference type="EMBL" id="RUP47167.1"/>
    </source>
</evidence>
<evidence type="ECO:0000256" key="4">
    <source>
        <dbReference type="ARBA" id="ARBA00022705"/>
    </source>
</evidence>
<comment type="similarity">
    <text evidence="2 6">Belongs to the GINS3/PSF3 family.</text>
</comment>
<feature type="domain" description="DNA replication complex GINS protein PSF3 N-terminal" evidence="8">
    <location>
        <begin position="6"/>
        <end position="57"/>
    </location>
</feature>
<reference evidence="9 10" key="1">
    <citation type="journal article" date="2018" name="New Phytol.">
        <title>Phylogenomics of Endogonaceae and evolution of mycorrhizas within Mucoromycota.</title>
        <authorList>
            <person name="Chang Y."/>
            <person name="Desiro A."/>
            <person name="Na H."/>
            <person name="Sandor L."/>
            <person name="Lipzen A."/>
            <person name="Clum A."/>
            <person name="Barry K."/>
            <person name="Grigoriev I.V."/>
            <person name="Martin F.M."/>
            <person name="Stajich J.E."/>
            <person name="Smith M.E."/>
            <person name="Bonito G."/>
            <person name="Spatafora J.W."/>
        </authorList>
    </citation>
    <scope>NUCLEOTIDE SEQUENCE [LARGE SCALE GENOMIC DNA]</scope>
    <source>
        <strain evidence="9 10">GMNB39</strain>
    </source>
</reference>
<comment type="subunit">
    <text evidence="6">Component of the GINS complex.</text>
</comment>
<comment type="subcellular location">
    <subcellularLocation>
        <location evidence="1 6">Nucleus</location>
    </subcellularLocation>
</comment>
<proteinExistence type="inferred from homology"/>
<evidence type="ECO:0000256" key="1">
    <source>
        <dbReference type="ARBA" id="ARBA00004123"/>
    </source>
</evidence>
<evidence type="ECO:0000256" key="2">
    <source>
        <dbReference type="ARBA" id="ARBA00006343"/>
    </source>
</evidence>
<evidence type="ECO:0000256" key="3">
    <source>
        <dbReference type="ARBA" id="ARBA00015140"/>
    </source>
</evidence>
<dbReference type="InterPro" id="IPR055221">
    <property type="entry name" value="PSF3_N"/>
</dbReference>
<evidence type="ECO:0000259" key="7">
    <source>
        <dbReference type="Pfam" id="PF05916"/>
    </source>
</evidence>
<dbReference type="InterPro" id="IPR021151">
    <property type="entry name" value="GINS_A"/>
</dbReference>
<dbReference type="PANTHER" id="PTHR22768:SF0">
    <property type="entry name" value="DNA REPLICATION COMPLEX GINS PROTEIN PSF3"/>
    <property type="match status" value="1"/>
</dbReference>
<gene>
    <name evidence="9" type="ORF">BC936DRAFT_146059</name>
</gene>
<dbReference type="GO" id="GO:1902975">
    <property type="term" value="P:mitotic DNA replication initiation"/>
    <property type="evidence" value="ECO:0007669"/>
    <property type="project" value="TreeGrafter"/>
</dbReference>
<evidence type="ECO:0000256" key="6">
    <source>
        <dbReference type="RuleBase" id="RU367161"/>
    </source>
</evidence>
<dbReference type="InterPro" id="IPR010492">
    <property type="entry name" value="GINS_Psf3"/>
</dbReference>
<dbReference type="OrthoDB" id="10251744at2759"/>
<dbReference type="PANTHER" id="PTHR22768">
    <property type="entry name" value="DNA REPLICATION COMPLEX GINS PROTEIN PSF3"/>
    <property type="match status" value="1"/>
</dbReference>
<protein>
    <recommendedName>
        <fullName evidence="3 6">DNA replication complex GINS protein PSF3</fullName>
    </recommendedName>
</protein>
<dbReference type="EMBL" id="RBNI01004888">
    <property type="protein sequence ID" value="RUP47167.1"/>
    <property type="molecule type" value="Genomic_DNA"/>
</dbReference>
<name>A0A433D8G6_9FUNG</name>
<dbReference type="AlphaFoldDB" id="A0A433D8G6"/>
<evidence type="ECO:0000313" key="10">
    <source>
        <dbReference type="Proteomes" id="UP000268093"/>
    </source>
</evidence>
<dbReference type="Gene3D" id="1.20.58.2050">
    <property type="match status" value="1"/>
</dbReference>
<organism evidence="9 10">
    <name type="scientific">Jimgerdemannia flammicorona</name>
    <dbReference type="NCBI Taxonomy" id="994334"/>
    <lineage>
        <taxon>Eukaryota</taxon>
        <taxon>Fungi</taxon>
        <taxon>Fungi incertae sedis</taxon>
        <taxon>Mucoromycota</taxon>
        <taxon>Mucoromycotina</taxon>
        <taxon>Endogonomycetes</taxon>
        <taxon>Endogonales</taxon>
        <taxon>Endogonaceae</taxon>
        <taxon>Jimgerdemannia</taxon>
    </lineage>
</organism>
<dbReference type="SUPFAM" id="SSF160059">
    <property type="entry name" value="PriA/YqbF domain"/>
    <property type="match status" value="1"/>
</dbReference>
<keyword evidence="5 6" id="KW-0539">Nucleus</keyword>
<dbReference type="InterPro" id="IPR038437">
    <property type="entry name" value="GINS_Psf3_sf"/>
</dbReference>
<keyword evidence="4 6" id="KW-0235">DNA replication</keyword>
<sequence>MGDDYYNIDAILADQQKLPCIFKCDVKGLGYLDGNNDVDLRRDTKVELPFWLVETLAKAPDLFEVAGLPKYYGTRVRSALNASPTSIDFRSLCPYYYMFGVRLVTLLKDDPLTEMLGKAFKARLQLIMDYAQNGSSQEQTEFLQMLDETEREHAIH</sequence>
<dbReference type="SUPFAM" id="SSF158573">
    <property type="entry name" value="GINS helical bundle-like"/>
    <property type="match status" value="1"/>
</dbReference>
<comment type="function">
    <text evidence="6">The GINS complex plays an essential role in the initiation of DNA replication.</text>
</comment>
<comment type="caution">
    <text evidence="9">The sequence shown here is derived from an EMBL/GenBank/DDBJ whole genome shotgun (WGS) entry which is preliminary data.</text>
</comment>